<dbReference type="Proteomes" id="UP000070675">
    <property type="component" value="Unassembled WGS sequence"/>
</dbReference>
<name>A0A133XWN6_9ACTN</name>
<dbReference type="PATRIC" id="fig|1393034.3.peg.289"/>
<keyword evidence="1" id="KW-1133">Transmembrane helix</keyword>
<feature type="transmembrane region" description="Helical" evidence="1">
    <location>
        <begin position="6"/>
        <end position="28"/>
    </location>
</feature>
<dbReference type="InterPro" id="IPR052928">
    <property type="entry name" value="Desiccation-related_membrane"/>
</dbReference>
<reference evidence="3" key="1">
    <citation type="submission" date="2016-01" db="EMBL/GenBank/DDBJ databases">
        <authorList>
            <person name="Mitreva M."/>
            <person name="Pepin K.H."/>
            <person name="Mihindukulasuriya K.A."/>
            <person name="Fulton R."/>
            <person name="Fronick C."/>
            <person name="O'Laughlin M."/>
            <person name="Miner T."/>
            <person name="Herter B."/>
            <person name="Rosa B.A."/>
            <person name="Cordes M."/>
            <person name="Tomlinson C."/>
            <person name="Wollam A."/>
            <person name="Palsikar V.B."/>
            <person name="Mardis E.R."/>
            <person name="Wilson R.K."/>
        </authorList>
    </citation>
    <scope>NUCLEOTIDE SEQUENCE [LARGE SCALE GENOMIC DNA]</scope>
    <source>
        <strain evidence="3">DNF00019</strain>
    </source>
</reference>
<evidence type="ECO:0000313" key="2">
    <source>
        <dbReference type="EMBL" id="KXB35350.1"/>
    </source>
</evidence>
<evidence type="ECO:0000313" key="3">
    <source>
        <dbReference type="Proteomes" id="UP000070675"/>
    </source>
</evidence>
<protein>
    <recommendedName>
        <fullName evidence="4">Gas vesicle protein</fullName>
    </recommendedName>
</protein>
<dbReference type="OrthoDB" id="3183802at2"/>
<dbReference type="InterPro" id="IPR024623">
    <property type="entry name" value="YtxH"/>
</dbReference>
<keyword evidence="1" id="KW-0472">Membrane</keyword>
<keyword evidence="3" id="KW-1185">Reference proteome</keyword>
<organism evidence="2 3">
    <name type="scientific">Atopobium deltae</name>
    <dbReference type="NCBI Taxonomy" id="1393034"/>
    <lineage>
        <taxon>Bacteria</taxon>
        <taxon>Bacillati</taxon>
        <taxon>Actinomycetota</taxon>
        <taxon>Coriobacteriia</taxon>
        <taxon>Coriobacteriales</taxon>
        <taxon>Atopobiaceae</taxon>
        <taxon>Atopobium</taxon>
    </lineage>
</organism>
<accession>A0A133XWN6</accession>
<dbReference type="AlphaFoldDB" id="A0A133XWN6"/>
<gene>
    <name evidence="2" type="ORF">HMPREF3192_00294</name>
</gene>
<comment type="caution">
    <text evidence="2">The sequence shown here is derived from an EMBL/GenBank/DDBJ whole genome shotgun (WGS) entry which is preliminary data.</text>
</comment>
<dbReference type="RefSeq" id="WP_082715530.1">
    <property type="nucleotide sequence ID" value="NZ_KQ959485.1"/>
</dbReference>
<evidence type="ECO:0008006" key="4">
    <source>
        <dbReference type="Google" id="ProtNLM"/>
    </source>
</evidence>
<dbReference type="PANTHER" id="PTHR35792:SF2">
    <property type="entry name" value="GENERAL STRESS PROTEIN"/>
    <property type="match status" value="1"/>
</dbReference>
<keyword evidence="1" id="KW-0812">Transmembrane</keyword>
<proteinExistence type="predicted"/>
<dbReference type="PANTHER" id="PTHR35792">
    <property type="entry name" value="GENERAL STRESS PROTEIN"/>
    <property type="match status" value="1"/>
</dbReference>
<evidence type="ECO:0000256" key="1">
    <source>
        <dbReference type="SAM" id="Phobius"/>
    </source>
</evidence>
<dbReference type="STRING" id="1393034.HMPREF3192_00294"/>
<sequence>MSKKSGLGFVTGAVVGAAVGTVVGILIAPRSGAESRAMAADVANDMWDSAVDTYDKTSKVATEKMTSIRPIMDITTDELRAKVDAARERIDQLRGTLSDTVAVASVQAKDAFSHISNQVSTTVSDFASKNDNCPVEVSFDDAPAGATVQSATADAAAVATTSAPAVDAN</sequence>
<dbReference type="EMBL" id="LSCR01000004">
    <property type="protein sequence ID" value="KXB35350.1"/>
    <property type="molecule type" value="Genomic_DNA"/>
</dbReference>
<dbReference type="Pfam" id="PF12732">
    <property type="entry name" value="YtxH"/>
    <property type="match status" value="1"/>
</dbReference>